<sequence length="53" mass="5836">MIEIKREANAFTSDGLLNLQQTIENLKAPAILTTGHGPKFFIAGTDFNGWSTR</sequence>
<accession>A0A158IFM9</accession>
<dbReference type="Proteomes" id="UP000054925">
    <property type="component" value="Unassembled WGS sequence"/>
</dbReference>
<proteinExistence type="predicted"/>
<dbReference type="EMBL" id="FCOL02000011">
    <property type="protein sequence ID" value="SAL54810.1"/>
    <property type="molecule type" value="Genomic_DNA"/>
</dbReference>
<name>A0A158IFM9_9BURK</name>
<dbReference type="SUPFAM" id="SSF52096">
    <property type="entry name" value="ClpP/crotonase"/>
    <property type="match status" value="1"/>
</dbReference>
<organism evidence="1 2">
    <name type="scientific">Caballeronia terrestris</name>
    <dbReference type="NCBI Taxonomy" id="1226301"/>
    <lineage>
        <taxon>Bacteria</taxon>
        <taxon>Pseudomonadati</taxon>
        <taxon>Pseudomonadota</taxon>
        <taxon>Betaproteobacteria</taxon>
        <taxon>Burkholderiales</taxon>
        <taxon>Burkholderiaceae</taxon>
        <taxon>Caballeronia</taxon>
    </lineage>
</organism>
<dbReference type="InterPro" id="IPR029045">
    <property type="entry name" value="ClpP/crotonase-like_dom_sf"/>
</dbReference>
<dbReference type="RefSeq" id="WP_159964835.1">
    <property type="nucleotide sequence ID" value="NZ_FCOL02000011.1"/>
</dbReference>
<reference evidence="1" key="1">
    <citation type="submission" date="2016-01" db="EMBL/GenBank/DDBJ databases">
        <authorList>
            <person name="Peeters C."/>
        </authorList>
    </citation>
    <scope>NUCLEOTIDE SEQUENCE [LARGE SCALE GENOMIC DNA]</scope>
    <source>
        <strain evidence="1">LMG 22937</strain>
    </source>
</reference>
<keyword evidence="2" id="KW-1185">Reference proteome</keyword>
<dbReference type="OrthoDB" id="9896287at2"/>
<comment type="caution">
    <text evidence="1">The sequence shown here is derived from an EMBL/GenBank/DDBJ whole genome shotgun (WGS) entry which is preliminary data.</text>
</comment>
<gene>
    <name evidence="1" type="ORF">AWB67_02441</name>
</gene>
<evidence type="ECO:0000313" key="1">
    <source>
        <dbReference type="EMBL" id="SAL54810.1"/>
    </source>
</evidence>
<evidence type="ECO:0000313" key="2">
    <source>
        <dbReference type="Proteomes" id="UP000054925"/>
    </source>
</evidence>
<dbReference type="AlphaFoldDB" id="A0A158IFM9"/>
<protein>
    <submittedName>
        <fullName evidence="1">Enoyl-CoA hydratase</fullName>
    </submittedName>
</protein>